<dbReference type="Proteomes" id="UP000594380">
    <property type="component" value="Unassembled WGS sequence"/>
</dbReference>
<comment type="caution">
    <text evidence="1">The sequence shown here is derived from an EMBL/GenBank/DDBJ whole genome shotgun (WGS) entry which is preliminary data.</text>
</comment>
<evidence type="ECO:0000313" key="1">
    <source>
        <dbReference type="EMBL" id="NUY01463.1"/>
    </source>
</evidence>
<dbReference type="RefSeq" id="WP_176107907.1">
    <property type="nucleotide sequence ID" value="NZ_JAALDK010000001.1"/>
</dbReference>
<accession>A0A7Y6K0W9</accession>
<dbReference type="GeneID" id="301102146"/>
<gene>
    <name evidence="1" type="ORF">G5S42_17570</name>
</gene>
<name>A0A7Y6K0W9_9BURK</name>
<dbReference type="AlphaFoldDB" id="A0A7Y6K0W9"/>
<reference evidence="1 2" key="1">
    <citation type="submission" date="2020-02" db="EMBL/GenBank/DDBJ databases">
        <title>Paraburkholderia simonii sp. nov. and Paraburkholderia youngii sp. nov. Brazilian and Mexican Mimosa-associated rhizobia.</title>
        <authorList>
            <person name="Mavima L."/>
            <person name="Beukes C.W."/>
            <person name="Chan W.Y."/>
            <person name="Palmer M."/>
            <person name="De Meyer S.E."/>
            <person name="James E.K."/>
            <person name="Venter S.N."/>
            <person name="Steenkamp E.T."/>
        </authorList>
    </citation>
    <scope>NUCLEOTIDE SEQUENCE [LARGE SCALE GENOMIC DNA]</scope>
    <source>
        <strain evidence="1 2">JPY169</strain>
    </source>
</reference>
<evidence type="ECO:0000313" key="2">
    <source>
        <dbReference type="Proteomes" id="UP000594380"/>
    </source>
</evidence>
<protein>
    <submittedName>
        <fullName evidence="1">Uncharacterized protein</fullName>
    </submittedName>
</protein>
<organism evidence="1 2">
    <name type="scientific">Paraburkholderia youngii</name>
    <dbReference type="NCBI Taxonomy" id="2782701"/>
    <lineage>
        <taxon>Bacteria</taxon>
        <taxon>Pseudomonadati</taxon>
        <taxon>Pseudomonadota</taxon>
        <taxon>Betaproteobacteria</taxon>
        <taxon>Burkholderiales</taxon>
        <taxon>Burkholderiaceae</taxon>
        <taxon>Paraburkholderia</taxon>
    </lineage>
</organism>
<sequence length="80" mass="9035">MYAFLRNADNKDYAGISVYLLRDLGEIDGSPAIYRNDFDGATCARGQSSRKGVKTRAVLIDKDEVMTTRREKFGIRQTNN</sequence>
<proteinExistence type="predicted"/>
<dbReference type="EMBL" id="JAALDK010000001">
    <property type="protein sequence ID" value="NUY01463.1"/>
    <property type="molecule type" value="Genomic_DNA"/>
</dbReference>